<keyword evidence="14" id="KW-1185">Reference proteome</keyword>
<dbReference type="Proteomes" id="UP000053477">
    <property type="component" value="Unassembled WGS sequence"/>
</dbReference>
<evidence type="ECO:0000256" key="5">
    <source>
        <dbReference type="ARBA" id="ARBA00022692"/>
    </source>
</evidence>
<evidence type="ECO:0000256" key="3">
    <source>
        <dbReference type="ARBA" id="ARBA00020796"/>
    </source>
</evidence>
<accession>A0A0H2RCU5</accession>
<dbReference type="GO" id="GO:0015031">
    <property type="term" value="P:protein transport"/>
    <property type="evidence" value="ECO:0007669"/>
    <property type="project" value="UniProtKB-KW"/>
</dbReference>
<feature type="compositionally biased region" description="Low complexity" evidence="12">
    <location>
        <begin position="284"/>
        <end position="297"/>
    </location>
</feature>
<comment type="similarity">
    <text evidence="2">Belongs to the TIM54 family.</text>
</comment>
<keyword evidence="11" id="KW-0472">Membrane</keyword>
<dbReference type="InterPro" id="IPR021056">
    <property type="entry name" value="Mt_import_IM_translocase_Tim54"/>
</dbReference>
<evidence type="ECO:0000256" key="8">
    <source>
        <dbReference type="ARBA" id="ARBA00022989"/>
    </source>
</evidence>
<evidence type="ECO:0000313" key="13">
    <source>
        <dbReference type="EMBL" id="KLO07338.1"/>
    </source>
</evidence>
<evidence type="ECO:0000256" key="7">
    <source>
        <dbReference type="ARBA" id="ARBA00022927"/>
    </source>
</evidence>
<evidence type="ECO:0000313" key="14">
    <source>
        <dbReference type="Proteomes" id="UP000053477"/>
    </source>
</evidence>
<protein>
    <recommendedName>
        <fullName evidence="3">Mitochondrial import inner membrane translocase subunit TIM54</fullName>
    </recommendedName>
</protein>
<feature type="region of interest" description="Disordered" evidence="12">
    <location>
        <begin position="240"/>
        <end position="311"/>
    </location>
</feature>
<evidence type="ECO:0000256" key="9">
    <source>
        <dbReference type="ARBA" id="ARBA00023010"/>
    </source>
</evidence>
<keyword evidence="7" id="KW-0653">Protein transport</keyword>
<dbReference type="Pfam" id="PF11711">
    <property type="entry name" value="Tim54"/>
    <property type="match status" value="1"/>
</dbReference>
<evidence type="ECO:0000256" key="12">
    <source>
        <dbReference type="SAM" id="MobiDB-lite"/>
    </source>
</evidence>
<dbReference type="OrthoDB" id="5598305at2759"/>
<evidence type="ECO:0000256" key="6">
    <source>
        <dbReference type="ARBA" id="ARBA00022792"/>
    </source>
</evidence>
<evidence type="ECO:0000256" key="1">
    <source>
        <dbReference type="ARBA" id="ARBA00004434"/>
    </source>
</evidence>
<organism evidence="13 14">
    <name type="scientific">Schizopora paradoxa</name>
    <dbReference type="NCBI Taxonomy" id="27342"/>
    <lineage>
        <taxon>Eukaryota</taxon>
        <taxon>Fungi</taxon>
        <taxon>Dikarya</taxon>
        <taxon>Basidiomycota</taxon>
        <taxon>Agaricomycotina</taxon>
        <taxon>Agaricomycetes</taxon>
        <taxon>Hymenochaetales</taxon>
        <taxon>Schizoporaceae</taxon>
        <taxon>Schizopora</taxon>
    </lineage>
</organism>
<evidence type="ECO:0000256" key="10">
    <source>
        <dbReference type="ARBA" id="ARBA00023128"/>
    </source>
</evidence>
<evidence type="ECO:0000256" key="4">
    <source>
        <dbReference type="ARBA" id="ARBA00022448"/>
    </source>
</evidence>
<feature type="compositionally biased region" description="Polar residues" evidence="12">
    <location>
        <begin position="265"/>
        <end position="283"/>
    </location>
</feature>
<gene>
    <name evidence="13" type="ORF">SCHPADRAFT_881888</name>
</gene>
<dbReference type="EMBL" id="KQ086146">
    <property type="protein sequence ID" value="KLO07338.1"/>
    <property type="molecule type" value="Genomic_DNA"/>
</dbReference>
<evidence type="ECO:0000256" key="11">
    <source>
        <dbReference type="ARBA" id="ARBA00023136"/>
    </source>
</evidence>
<dbReference type="GO" id="GO:0005743">
    <property type="term" value="C:mitochondrial inner membrane"/>
    <property type="evidence" value="ECO:0007669"/>
    <property type="project" value="UniProtKB-SubCell"/>
</dbReference>
<keyword evidence="8" id="KW-1133">Transmembrane helix</keyword>
<keyword evidence="9" id="KW-0811">Translocation</keyword>
<feature type="region of interest" description="Disordered" evidence="12">
    <location>
        <begin position="1"/>
        <end position="31"/>
    </location>
</feature>
<name>A0A0H2RCU5_9AGAM</name>
<evidence type="ECO:0000256" key="2">
    <source>
        <dbReference type="ARBA" id="ARBA00006355"/>
    </source>
</evidence>
<keyword evidence="10" id="KW-0496">Mitochondrion</keyword>
<comment type="subcellular location">
    <subcellularLocation>
        <location evidence="1">Mitochondrion inner membrane</location>
        <topology evidence="1">Single-pass membrane protein</topology>
    </subcellularLocation>
</comment>
<feature type="compositionally biased region" description="Pro residues" evidence="12">
    <location>
        <begin position="301"/>
        <end position="311"/>
    </location>
</feature>
<dbReference type="InParanoid" id="A0A0H2RCU5"/>
<reference evidence="13 14" key="1">
    <citation type="submission" date="2015-04" db="EMBL/GenBank/DDBJ databases">
        <title>Complete genome sequence of Schizopora paradoxa KUC8140, a cosmopolitan wood degrader in East Asia.</title>
        <authorList>
            <consortium name="DOE Joint Genome Institute"/>
            <person name="Min B."/>
            <person name="Park H."/>
            <person name="Jang Y."/>
            <person name="Kim J.-J."/>
            <person name="Kim K.H."/>
            <person name="Pangilinan J."/>
            <person name="Lipzen A."/>
            <person name="Riley R."/>
            <person name="Grigoriev I.V."/>
            <person name="Spatafora J.W."/>
            <person name="Choi I.-G."/>
        </authorList>
    </citation>
    <scope>NUCLEOTIDE SEQUENCE [LARGE SCALE GENOMIC DNA]</scope>
    <source>
        <strain evidence="13 14">KUC8140</strain>
    </source>
</reference>
<keyword evidence="5" id="KW-0812">Transmembrane</keyword>
<feature type="compositionally biased region" description="Acidic residues" evidence="12">
    <location>
        <begin position="240"/>
        <end position="249"/>
    </location>
</feature>
<dbReference type="AlphaFoldDB" id="A0A0H2RCU5"/>
<keyword evidence="4" id="KW-0813">Transport</keyword>
<sequence length="496" mass="55575">MSEPAAVPSPSSSTSGAATTTTPPTPGANTARGGIYAALRYTGIPESWIRRPRLPSRNWLIFLGVTSSVVGAYVYDRRKCREIREGYVRRVEHLAQVPMASSDLPRKVTVFAAKWPGDDDYSRGVRYFRKYVKPVLVAAAVDYEIVNGKRLGDVTRTIEDRIISKRRIAAGLENPKQSLIPLPSSLSPQQKEQKELQGGSIIVGRQTFKEYMEGLRRGWSGGLQVRDREEEVVRALDGDDVFDEPDDFDAPVGLVADGEPIPTASRLSPSTKAFSPLTTPYNVQQQQQPLSSPPNSKSPEDLPPPSSIPPQPPLLLVPFTNYLGFTQMPLMILDFFTQRHHVKVGAECAYNLIMGSTRDIQHEGANKLFEEPGPDDLTFDRACESFYKSSVGKLETTVEKERAGFYKELPKRLETARALARRTREPTKDEEKYPPPTEVDLRSERLKKELRWRSDLEGWKIVKPESEVTWDERFRGVLRIFEVPPEGSNESEAASS</sequence>
<keyword evidence="6" id="KW-0999">Mitochondrion inner membrane</keyword>
<proteinExistence type="inferred from homology"/>
<dbReference type="STRING" id="27342.A0A0H2RCU5"/>